<feature type="compositionally biased region" description="Low complexity" evidence="11">
    <location>
        <begin position="522"/>
        <end position="533"/>
    </location>
</feature>
<evidence type="ECO:0000256" key="9">
    <source>
        <dbReference type="ARBA" id="ARBA00093617"/>
    </source>
</evidence>
<dbReference type="KEGG" id="pry:Prubr_32900"/>
<dbReference type="PANTHER" id="PTHR10050">
    <property type="entry name" value="DOLICHYL-PHOSPHATE-MANNOSE--PROTEIN MANNOSYLTRANSFERASE"/>
    <property type="match status" value="1"/>
</dbReference>
<feature type="transmembrane region" description="Helical" evidence="10">
    <location>
        <begin position="59"/>
        <end position="80"/>
    </location>
</feature>
<feature type="transmembrane region" description="Helical" evidence="10">
    <location>
        <begin position="431"/>
        <end position="448"/>
    </location>
</feature>
<gene>
    <name evidence="14" type="ORF">Prubr_32900</name>
</gene>
<dbReference type="GO" id="GO:0016020">
    <property type="term" value="C:membrane"/>
    <property type="evidence" value="ECO:0007669"/>
    <property type="project" value="InterPro"/>
</dbReference>
<dbReference type="GO" id="GO:0012505">
    <property type="term" value="C:endomembrane system"/>
    <property type="evidence" value="ECO:0007669"/>
    <property type="project" value="UniProtKB-SubCell"/>
</dbReference>
<evidence type="ECO:0000256" key="1">
    <source>
        <dbReference type="ARBA" id="ARBA00004127"/>
    </source>
</evidence>
<dbReference type="GO" id="GO:0000030">
    <property type="term" value="F:mannosyltransferase activity"/>
    <property type="evidence" value="ECO:0007669"/>
    <property type="project" value="InterPro"/>
</dbReference>
<keyword evidence="10" id="KW-1003">Cell membrane</keyword>
<evidence type="ECO:0000256" key="6">
    <source>
        <dbReference type="ARBA" id="ARBA00022692"/>
    </source>
</evidence>
<keyword evidence="5 10" id="KW-0808">Transferase</keyword>
<feature type="compositionally biased region" description="Polar residues" evidence="11">
    <location>
        <begin position="13"/>
        <end position="26"/>
    </location>
</feature>
<feature type="transmembrane region" description="Helical" evidence="10">
    <location>
        <begin position="183"/>
        <end position="203"/>
    </location>
</feature>
<feature type="transmembrane region" description="Helical" evidence="10">
    <location>
        <begin position="323"/>
        <end position="344"/>
    </location>
</feature>
<dbReference type="AlphaFoldDB" id="A0A810N244"/>
<dbReference type="GO" id="GO:0006493">
    <property type="term" value="P:protein O-linked glycosylation"/>
    <property type="evidence" value="ECO:0007669"/>
    <property type="project" value="InterPro"/>
</dbReference>
<evidence type="ECO:0000259" key="12">
    <source>
        <dbReference type="Pfam" id="PF02366"/>
    </source>
</evidence>
<dbReference type="Proteomes" id="UP000680866">
    <property type="component" value="Chromosome"/>
</dbReference>
<feature type="transmembrane region" description="Helical" evidence="10">
    <location>
        <begin position="158"/>
        <end position="176"/>
    </location>
</feature>
<feature type="region of interest" description="Disordered" evidence="11">
    <location>
        <begin position="510"/>
        <end position="557"/>
    </location>
</feature>
<dbReference type="Pfam" id="PF02366">
    <property type="entry name" value="PMT"/>
    <property type="match status" value="1"/>
</dbReference>
<evidence type="ECO:0000313" key="14">
    <source>
        <dbReference type="EMBL" id="BCJ66269.1"/>
    </source>
</evidence>
<comment type="similarity">
    <text evidence="3 10">Belongs to the glycosyltransferase 39 family.</text>
</comment>
<evidence type="ECO:0000256" key="2">
    <source>
        <dbReference type="ARBA" id="ARBA00004922"/>
    </source>
</evidence>
<feature type="transmembrane region" description="Helical" evidence="10">
    <location>
        <begin position="209"/>
        <end position="228"/>
    </location>
</feature>
<keyword evidence="6 10" id="KW-0812">Transmembrane</keyword>
<evidence type="ECO:0000256" key="10">
    <source>
        <dbReference type="RuleBase" id="RU367007"/>
    </source>
</evidence>
<dbReference type="InterPro" id="IPR032421">
    <property type="entry name" value="PMT_4TMC"/>
</dbReference>
<sequence>MTPAATAQKRIDSAQTVREQPDVSVNSASGDGPDDGPDRPARGIPAIVRRRLAPFDARLDPWSWVATGVVVAIAAILRLVGLGHPPGKIFDEIYYARDAWGLVTKGVEWNYTDNVASYVVHPPLGKWLIGLGQWAFGYADTEQNISVAGHLVTLSPEVGWRVVPAIIGTLSVLIMVRTARRLFRSTVLGCAAGLLVALDGFHLVLSRTALLDIFIMFFVFAAFAALVVDRDARRRRWLNAMEAGLDPSRPGRAGRPTFDWRDGVPWWRLLAFVLMGCAVAVKWSALAFVPVFVLMILWWEAGARRSAGVRRPWRDTLLDESGWLILGGVVLALTYLATWTGWFLSDEGYYRHWRADSGLSEPPVIGALLNLAHYHSEAYKFHSTLDTSHTYQSWPWQWLLLGRPVAFYWSTDGTCGAASCAAEILLLGTPLLWWSFLPAIVAVAWLGIARRDWRAGTILLALAAGLLPWFYYALDDRTMFNFYTAPAQPFLVLAVVYVLGAIIGPVRPPAPAGEPGAPPPAEIDAGAADSGADGAAGPGVGRAGEPPAGLDASGAAPAEGSDVIVTGEKPAADDTGSTSSGGSDRRLVGAVIAGVYVLLVAICFAYFHPVFVGKLLPYAEWSARMWLGSRWI</sequence>
<protein>
    <recommendedName>
        <fullName evidence="9 10">Polyprenol-phosphate-mannose--protein mannosyltransferase</fullName>
        <ecNumber evidence="10">2.4.1.-</ecNumber>
    </recommendedName>
</protein>
<evidence type="ECO:0000256" key="5">
    <source>
        <dbReference type="ARBA" id="ARBA00022679"/>
    </source>
</evidence>
<comment type="subcellular location">
    <subcellularLocation>
        <location evidence="10">Cell membrane</location>
    </subcellularLocation>
    <subcellularLocation>
        <location evidence="1">Endomembrane system</location>
        <topology evidence="1">Multi-pass membrane protein</topology>
    </subcellularLocation>
</comment>
<evidence type="ECO:0000256" key="11">
    <source>
        <dbReference type="SAM" id="MobiDB-lite"/>
    </source>
</evidence>
<keyword evidence="8 10" id="KW-0472">Membrane</keyword>
<feature type="transmembrane region" description="Helical" evidence="10">
    <location>
        <begin position="486"/>
        <end position="506"/>
    </location>
</feature>
<evidence type="ECO:0000256" key="8">
    <source>
        <dbReference type="ARBA" id="ARBA00023136"/>
    </source>
</evidence>
<evidence type="ECO:0000256" key="4">
    <source>
        <dbReference type="ARBA" id="ARBA00022676"/>
    </source>
</evidence>
<evidence type="ECO:0000313" key="15">
    <source>
        <dbReference type="Proteomes" id="UP000680866"/>
    </source>
</evidence>
<feature type="transmembrane region" description="Helical" evidence="10">
    <location>
        <begin position="455"/>
        <end position="474"/>
    </location>
</feature>
<feature type="domain" description="Protein O-mannosyl-transferase C-terminal four TM" evidence="13">
    <location>
        <begin position="371"/>
        <end position="454"/>
    </location>
</feature>
<feature type="transmembrane region" description="Helical" evidence="10">
    <location>
        <begin position="269"/>
        <end position="299"/>
    </location>
</feature>
<dbReference type="InterPro" id="IPR027005">
    <property type="entry name" value="PMT-like"/>
</dbReference>
<dbReference type="EC" id="2.4.1.-" evidence="10"/>
<feature type="domain" description="ArnT-like N-terminal" evidence="12">
    <location>
        <begin position="72"/>
        <end position="238"/>
    </location>
</feature>
<dbReference type="EMBL" id="AP023359">
    <property type="protein sequence ID" value="BCJ66269.1"/>
    <property type="molecule type" value="Genomic_DNA"/>
</dbReference>
<dbReference type="PANTHER" id="PTHR10050:SF46">
    <property type="entry name" value="PROTEIN O-MANNOSYL-TRANSFERASE 2"/>
    <property type="match status" value="1"/>
</dbReference>
<proteinExistence type="inferred from homology"/>
<feature type="transmembrane region" description="Helical" evidence="10">
    <location>
        <begin position="587"/>
        <end position="607"/>
    </location>
</feature>
<comment type="pathway">
    <text evidence="2 10">Protein modification; protein glycosylation.</text>
</comment>
<dbReference type="UniPathway" id="UPA00378"/>
<name>A0A810N244_9ACTN</name>
<comment type="function">
    <text evidence="10">Protein O-mannosyltransferase that catalyzes the transfer of a single mannose residue from a polyprenol phospho-mannosyl lipidic donor to the hydroxyl group of selected serine and threonine residues in acceptor proteins.</text>
</comment>
<keyword evidence="15" id="KW-1185">Reference proteome</keyword>
<evidence type="ECO:0000256" key="7">
    <source>
        <dbReference type="ARBA" id="ARBA00022989"/>
    </source>
</evidence>
<keyword evidence="7 10" id="KW-1133">Transmembrane helix</keyword>
<reference evidence="14" key="1">
    <citation type="submission" date="2020-08" db="EMBL/GenBank/DDBJ databases">
        <title>Whole genome shotgun sequence of Polymorphospora rubra NBRC 101157.</title>
        <authorList>
            <person name="Komaki H."/>
            <person name="Tamura T."/>
        </authorList>
    </citation>
    <scope>NUCLEOTIDE SEQUENCE</scope>
    <source>
        <strain evidence="14">NBRC 101157</strain>
    </source>
</reference>
<evidence type="ECO:0000256" key="3">
    <source>
        <dbReference type="ARBA" id="ARBA00007222"/>
    </source>
</evidence>
<feature type="region of interest" description="Disordered" evidence="11">
    <location>
        <begin position="1"/>
        <end position="43"/>
    </location>
</feature>
<feature type="compositionally biased region" description="Pro residues" evidence="11">
    <location>
        <begin position="510"/>
        <end position="521"/>
    </location>
</feature>
<keyword evidence="4 10" id="KW-0328">Glycosyltransferase</keyword>
<accession>A0A810N244</accession>
<organism evidence="14 15">
    <name type="scientific">Polymorphospora rubra</name>
    <dbReference type="NCBI Taxonomy" id="338584"/>
    <lineage>
        <taxon>Bacteria</taxon>
        <taxon>Bacillati</taxon>
        <taxon>Actinomycetota</taxon>
        <taxon>Actinomycetes</taxon>
        <taxon>Micromonosporales</taxon>
        <taxon>Micromonosporaceae</taxon>
        <taxon>Polymorphospora</taxon>
    </lineage>
</organism>
<dbReference type="Pfam" id="PF16192">
    <property type="entry name" value="PMT_4TMC"/>
    <property type="match status" value="1"/>
</dbReference>
<evidence type="ECO:0000259" key="13">
    <source>
        <dbReference type="Pfam" id="PF16192"/>
    </source>
</evidence>
<dbReference type="InterPro" id="IPR003342">
    <property type="entry name" value="ArnT-like_N"/>
</dbReference>